<reference evidence="3" key="2">
    <citation type="submission" date="2015-05" db="EMBL/GenBank/DDBJ databases">
        <title>Complete genome sequence of Corynebacterium mustelae DSM 45274, isolated from various tissues of a male ferret with lethal sepsis.</title>
        <authorList>
            <person name="Ruckert C."/>
            <person name="Albersmeier A."/>
            <person name="Winkler A."/>
            <person name="Tauch A."/>
        </authorList>
    </citation>
    <scope>NUCLEOTIDE SEQUENCE [LARGE SCALE GENOMIC DNA]</scope>
    <source>
        <strain evidence="3">DSM 45274</strain>
    </source>
</reference>
<feature type="domain" description="Orc1-like AAA ATPase" evidence="1">
    <location>
        <begin position="19"/>
        <end position="206"/>
    </location>
</feature>
<organism evidence="2 3">
    <name type="scientific">Corynebacterium mustelae</name>
    <dbReference type="NCBI Taxonomy" id="571915"/>
    <lineage>
        <taxon>Bacteria</taxon>
        <taxon>Bacillati</taxon>
        <taxon>Actinomycetota</taxon>
        <taxon>Actinomycetes</taxon>
        <taxon>Mycobacteriales</taxon>
        <taxon>Corynebacteriaceae</taxon>
        <taxon>Corynebacterium</taxon>
    </lineage>
</organism>
<dbReference type="RefSeq" id="WP_047263187.1">
    <property type="nucleotide sequence ID" value="NZ_CP011542.1"/>
</dbReference>
<dbReference type="Proteomes" id="UP000035199">
    <property type="component" value="Chromosome"/>
</dbReference>
<evidence type="ECO:0000313" key="3">
    <source>
        <dbReference type="Proteomes" id="UP000035199"/>
    </source>
</evidence>
<dbReference type="PANTHER" id="PTHR34301">
    <property type="entry name" value="DNA-BINDING PROTEIN-RELATED"/>
    <property type="match status" value="1"/>
</dbReference>
<protein>
    <submittedName>
        <fullName evidence="2">AAA ATPase domain</fullName>
    </submittedName>
</protein>
<gene>
    <name evidence="2" type="ORF">CMUST_15265</name>
</gene>
<dbReference type="InterPro" id="IPR027417">
    <property type="entry name" value="P-loop_NTPase"/>
</dbReference>
<dbReference type="KEGG" id="cmv:CMUST_15265"/>
<dbReference type="PANTHER" id="PTHR34301:SF8">
    <property type="entry name" value="ATPASE DOMAIN-CONTAINING PROTEIN"/>
    <property type="match status" value="1"/>
</dbReference>
<dbReference type="PATRIC" id="fig|571915.4.peg.3278"/>
<dbReference type="AlphaFoldDB" id="A0A0G3H884"/>
<dbReference type="InterPro" id="IPR041664">
    <property type="entry name" value="AAA_16"/>
</dbReference>
<dbReference type="EMBL" id="CP011542">
    <property type="protein sequence ID" value="AKK07342.1"/>
    <property type="molecule type" value="Genomic_DNA"/>
</dbReference>
<dbReference type="Gene3D" id="3.40.50.300">
    <property type="entry name" value="P-loop containing nucleotide triphosphate hydrolases"/>
    <property type="match status" value="1"/>
</dbReference>
<dbReference type="SUPFAM" id="SSF52540">
    <property type="entry name" value="P-loop containing nucleoside triphosphate hydrolases"/>
    <property type="match status" value="1"/>
</dbReference>
<reference evidence="2 3" key="1">
    <citation type="journal article" date="2015" name="Genome Announc.">
        <title>Complete Genome Sequence of the Type Strain Corynebacterium mustelae DSM 45274, Isolated from Various Tissues of a Male Ferret with Lethal Sepsis.</title>
        <authorList>
            <person name="Ruckert C."/>
            <person name="Eimer J."/>
            <person name="Winkler A."/>
            <person name="Tauch A."/>
        </authorList>
    </citation>
    <scope>NUCLEOTIDE SEQUENCE [LARGE SCALE GENOMIC DNA]</scope>
    <source>
        <strain evidence="2 3">DSM 45274</strain>
    </source>
</reference>
<keyword evidence="3" id="KW-1185">Reference proteome</keyword>
<name>A0A0G3H884_9CORY</name>
<accession>A0A0G3H884</accession>
<proteinExistence type="predicted"/>
<evidence type="ECO:0000259" key="1">
    <source>
        <dbReference type="Pfam" id="PF13191"/>
    </source>
</evidence>
<sequence>MDALNNPYTPNAGAQPPVVVGRDEQVEKFDLLLGRLEKGRTAQSMIITGLRGVGKTVLLSEFRDRALKKDWVVLEIEAVKHDDQAFKTTFLYKIRECLFELSPKSKWSGKVKRLAAILSSFSVTVNPEGSLSLGLDVEPLEGRADTNIMSQDLTEVLIAVGEAAKEKERGVVLLIDEIQFLTRAQLEALITALHKTVQRKLPVTMVGAGLPQIAELLGDAKSYAERLFVFIEIGSLKEQDSKKALVDPAREEDVEIDDNALDKAISITEGYPYFLQEIGSAIWLQAEQSPITSEDVDNACDRYENKLDSSFFRVRLDRCTVLQRAYLRAMAELGSEPQSSAAVAHVMGREVINVASVRKQLIDMGLLYTPSYGVTAFTVPHFAQFMKRVEPKLIVPEKQTRKKRNDDKE</sequence>
<dbReference type="OrthoDB" id="2020141at2"/>
<dbReference type="Pfam" id="PF13191">
    <property type="entry name" value="AAA_16"/>
    <property type="match status" value="1"/>
</dbReference>
<evidence type="ECO:0000313" key="2">
    <source>
        <dbReference type="EMBL" id="AKK07342.1"/>
    </source>
</evidence>